<dbReference type="HOGENOM" id="CLU_2696987_0_0_10"/>
<dbReference type="KEGG" id="bhl:Bache_2909"/>
<name>E6SP87_BACT6</name>
<gene>
    <name evidence="1" type="ordered locus">Bache_2909</name>
</gene>
<sequence>MMKQIAVKKYIQQQENEPLQACEPVAAYQKQEAHVYQIPENELASVMRAKEQYARGEYITHEELEKRVEEWLS</sequence>
<keyword evidence="2" id="KW-1185">Reference proteome</keyword>
<protein>
    <submittedName>
        <fullName evidence="1">Uncharacterized protein</fullName>
    </submittedName>
</protein>
<evidence type="ECO:0000313" key="1">
    <source>
        <dbReference type="EMBL" id="ADV44844.1"/>
    </source>
</evidence>
<dbReference type="STRING" id="693979.Bache_2909"/>
<dbReference type="EMBL" id="CP002352">
    <property type="protein sequence ID" value="ADV44844.1"/>
    <property type="molecule type" value="Genomic_DNA"/>
</dbReference>
<dbReference type="PATRIC" id="fig|693979.3.peg.3050"/>
<proteinExistence type="predicted"/>
<dbReference type="Proteomes" id="UP000008630">
    <property type="component" value="Chromosome"/>
</dbReference>
<organism evidence="1 2">
    <name type="scientific">Bacteroides helcogenes (strain ATCC 35417 / DSM 20613 / JCM 6297 / CCUG 15421 / P 36-108)</name>
    <dbReference type="NCBI Taxonomy" id="693979"/>
    <lineage>
        <taxon>Bacteria</taxon>
        <taxon>Pseudomonadati</taxon>
        <taxon>Bacteroidota</taxon>
        <taxon>Bacteroidia</taxon>
        <taxon>Bacteroidales</taxon>
        <taxon>Bacteroidaceae</taxon>
        <taxon>Bacteroides</taxon>
    </lineage>
</organism>
<reference key="1">
    <citation type="submission" date="2010-11" db="EMBL/GenBank/DDBJ databases">
        <title>The complete genome of Bacteroides helcogenes P 36-108.</title>
        <authorList>
            <consortium name="US DOE Joint Genome Institute (JGI-PGF)"/>
            <person name="Lucas S."/>
            <person name="Copeland A."/>
            <person name="Lapidus A."/>
            <person name="Bruce D."/>
            <person name="Goodwin L."/>
            <person name="Pitluck S."/>
            <person name="Kyrpides N."/>
            <person name="Mavromatis K."/>
            <person name="Ivanova N."/>
            <person name="Zeytun A."/>
            <person name="Brettin T."/>
            <person name="Detter J.C."/>
            <person name="Tapia R."/>
            <person name="Han C."/>
            <person name="Land M."/>
            <person name="Hauser L."/>
            <person name="Markowitz V."/>
            <person name="Cheng J.-F."/>
            <person name="Hugenholtz P."/>
            <person name="Woyke T."/>
            <person name="Wu D."/>
            <person name="Gronow S."/>
            <person name="Wellnitz S."/>
            <person name="Brambilla E."/>
            <person name="Klenk H.-P."/>
            <person name="Eisen J.A."/>
        </authorList>
    </citation>
    <scope>NUCLEOTIDE SEQUENCE</scope>
    <source>
        <strain>P 36-108</strain>
    </source>
</reference>
<accession>E6SP87</accession>
<dbReference type="AlphaFoldDB" id="E6SP87"/>
<reference evidence="1 2" key="2">
    <citation type="journal article" date="2011" name="Stand. Genomic Sci.">
        <title>Complete genome sequence of Bacteroides helcogenes type strain (P 36-108).</title>
        <authorList>
            <person name="Pati A."/>
            <person name="Gronow S."/>
            <person name="Zeytun A."/>
            <person name="Lapidus A."/>
            <person name="Nolan M."/>
            <person name="Hammon N."/>
            <person name="Deshpande S."/>
            <person name="Cheng J.F."/>
            <person name="Tapia R."/>
            <person name="Han C."/>
            <person name="Goodwin L."/>
            <person name="Pitluck S."/>
            <person name="Liolios K."/>
            <person name="Pagani I."/>
            <person name="Ivanova N."/>
            <person name="Mavromatis K."/>
            <person name="Chen A."/>
            <person name="Palaniappan K."/>
            <person name="Land M."/>
            <person name="Hauser L."/>
            <person name="Chang Y.J."/>
            <person name="Jeffries C.D."/>
            <person name="Detter J.C."/>
            <person name="Brambilla E."/>
            <person name="Rohde M."/>
            <person name="Goker M."/>
            <person name="Woyke T."/>
            <person name="Bristow J."/>
            <person name="Eisen J.A."/>
            <person name="Markowitz V."/>
            <person name="Hugenholtz P."/>
            <person name="Kyrpides N.C."/>
            <person name="Klenk H.P."/>
            <person name="Lucas S."/>
        </authorList>
    </citation>
    <scope>NUCLEOTIDE SEQUENCE [LARGE SCALE GENOMIC DNA]</scope>
    <source>
        <strain evidence="2">ATCC 35417 / DSM 20613 / JCM 6297 / CCUG 15421 / P 36-108</strain>
    </source>
</reference>
<evidence type="ECO:0000313" key="2">
    <source>
        <dbReference type="Proteomes" id="UP000008630"/>
    </source>
</evidence>